<reference evidence="2" key="2">
    <citation type="journal article" date="2021" name="PeerJ">
        <title>Extensive microbial diversity within the chicken gut microbiome revealed by metagenomics and culture.</title>
        <authorList>
            <person name="Gilroy R."/>
            <person name="Ravi A."/>
            <person name="Getino M."/>
            <person name="Pursley I."/>
            <person name="Horton D.L."/>
            <person name="Alikhan N.F."/>
            <person name="Baker D."/>
            <person name="Gharbi K."/>
            <person name="Hall N."/>
            <person name="Watson M."/>
            <person name="Adriaenssens E.M."/>
            <person name="Foster-Nyarko E."/>
            <person name="Jarju S."/>
            <person name="Secka A."/>
            <person name="Antonio M."/>
            <person name="Oren A."/>
            <person name="Chaudhuri R.R."/>
            <person name="La Ragione R."/>
            <person name="Hildebrand F."/>
            <person name="Pallen M.J."/>
        </authorList>
    </citation>
    <scope>NUCLEOTIDE SEQUENCE</scope>
    <source>
        <strain evidence="2">11159</strain>
    </source>
</reference>
<organism evidence="2 3">
    <name type="scientific">Candidatus Onthovivens merdipullorum</name>
    <dbReference type="NCBI Taxonomy" id="2840889"/>
    <lineage>
        <taxon>Bacteria</taxon>
        <taxon>Bacillati</taxon>
        <taxon>Bacillota</taxon>
        <taxon>Bacilli</taxon>
        <taxon>Bacillales</taxon>
        <taxon>Candidatus Onthovivens</taxon>
    </lineage>
</organism>
<feature type="transmembrane region" description="Helical" evidence="1">
    <location>
        <begin position="154"/>
        <end position="178"/>
    </location>
</feature>
<name>A0A9D9GY53_9BACL</name>
<protein>
    <submittedName>
        <fullName evidence="2">Uncharacterized protein</fullName>
    </submittedName>
</protein>
<comment type="caution">
    <text evidence="2">The sequence shown here is derived from an EMBL/GenBank/DDBJ whole genome shotgun (WGS) entry which is preliminary data.</text>
</comment>
<feature type="transmembrane region" description="Helical" evidence="1">
    <location>
        <begin position="91"/>
        <end position="110"/>
    </location>
</feature>
<evidence type="ECO:0000256" key="1">
    <source>
        <dbReference type="SAM" id="Phobius"/>
    </source>
</evidence>
<keyword evidence="1" id="KW-1133">Transmembrane helix</keyword>
<accession>A0A9D9GY53</accession>
<proteinExistence type="predicted"/>
<feature type="transmembrane region" description="Helical" evidence="1">
    <location>
        <begin position="199"/>
        <end position="223"/>
    </location>
</feature>
<feature type="transmembrane region" description="Helical" evidence="1">
    <location>
        <begin position="122"/>
        <end position="142"/>
    </location>
</feature>
<keyword evidence="1" id="KW-0472">Membrane</keyword>
<evidence type="ECO:0000313" key="3">
    <source>
        <dbReference type="Proteomes" id="UP000823613"/>
    </source>
</evidence>
<reference evidence="2" key="1">
    <citation type="submission" date="2020-10" db="EMBL/GenBank/DDBJ databases">
        <authorList>
            <person name="Gilroy R."/>
        </authorList>
    </citation>
    <scope>NUCLEOTIDE SEQUENCE</scope>
    <source>
        <strain evidence="2">11159</strain>
    </source>
</reference>
<evidence type="ECO:0000313" key="2">
    <source>
        <dbReference type="EMBL" id="MBO8428228.1"/>
    </source>
</evidence>
<feature type="transmembrane region" description="Helical" evidence="1">
    <location>
        <begin position="6"/>
        <end position="31"/>
    </location>
</feature>
<dbReference type="EMBL" id="JADIMY010000127">
    <property type="protein sequence ID" value="MBO8428228.1"/>
    <property type="molecule type" value="Genomic_DNA"/>
</dbReference>
<keyword evidence="1" id="KW-0812">Transmembrane</keyword>
<gene>
    <name evidence="2" type="ORF">IAC58_06775</name>
</gene>
<dbReference type="Proteomes" id="UP000823613">
    <property type="component" value="Unassembled WGS sequence"/>
</dbReference>
<dbReference type="AlphaFoldDB" id="A0A9D9GY53"/>
<sequence length="224" mass="26167">MFDDPFIKVLAITFVVLAFIFGFILFGYFIYKYNRTGSKKYNFLTYFPFELNGYRRHASSSFIDVSLMIVTYLLLIVPVVIFAIFSNLPSSYIMLAVYIFALTIFACLFFTKLSAFKLHVSFACIFVCLEVLYLLLSLTYYANENSAYVINDEVRIIITIFIVLQIIFEIILIVNPSIKDWAKKVRIDAETFSRPKYNYLAMLEWGTFLNFLLNYIVLILVSFF</sequence>
<feature type="transmembrane region" description="Helical" evidence="1">
    <location>
        <begin position="65"/>
        <end position="85"/>
    </location>
</feature>